<dbReference type="InterPro" id="IPR014014">
    <property type="entry name" value="RNA_helicase_DEAD_Q_motif"/>
</dbReference>
<feature type="compositionally biased region" description="Low complexity" evidence="9">
    <location>
        <begin position="1"/>
        <end position="14"/>
    </location>
</feature>
<feature type="domain" description="Helicase C-terminal" evidence="11">
    <location>
        <begin position="273"/>
        <end position="425"/>
    </location>
</feature>
<dbReference type="PROSITE" id="PS51194">
    <property type="entry name" value="HELICASE_CTER"/>
    <property type="match status" value="1"/>
</dbReference>
<evidence type="ECO:0000256" key="7">
    <source>
        <dbReference type="RuleBase" id="RU000492"/>
    </source>
</evidence>
<dbReference type="CDD" id="cd18787">
    <property type="entry name" value="SF2_C_DEAD"/>
    <property type="match status" value="1"/>
</dbReference>
<feature type="region of interest" description="Disordered" evidence="9">
    <location>
        <begin position="503"/>
        <end position="525"/>
    </location>
</feature>
<dbReference type="AlphaFoldDB" id="A0AA38FTM3"/>
<feature type="region of interest" description="Disordered" evidence="9">
    <location>
        <begin position="676"/>
        <end position="707"/>
    </location>
</feature>
<dbReference type="Pfam" id="PF13959">
    <property type="entry name" value="CTE_SPB4"/>
    <property type="match status" value="1"/>
</dbReference>
<evidence type="ECO:0000256" key="1">
    <source>
        <dbReference type="ARBA" id="ARBA00022741"/>
    </source>
</evidence>
<feature type="compositionally biased region" description="Basic and acidic residues" evidence="9">
    <location>
        <begin position="503"/>
        <end position="517"/>
    </location>
</feature>
<evidence type="ECO:0000256" key="8">
    <source>
        <dbReference type="RuleBase" id="RU365068"/>
    </source>
</evidence>
<keyword evidence="3 7" id="KW-0347">Helicase</keyword>
<comment type="function">
    <text evidence="8">RNA helicase.</text>
</comment>
<dbReference type="SUPFAM" id="SSF52540">
    <property type="entry name" value="P-loop containing nucleoside triphosphate hydrolases"/>
    <property type="match status" value="1"/>
</dbReference>
<feature type="short sequence motif" description="Q motif" evidence="6">
    <location>
        <begin position="75"/>
        <end position="103"/>
    </location>
</feature>
<keyword evidence="2 7" id="KW-0378">Hydrolase</keyword>
<protein>
    <recommendedName>
        <fullName evidence="8">ATP-dependent RNA helicase</fullName>
        <ecNumber evidence="8">3.6.4.13</ecNumber>
    </recommendedName>
</protein>
<sequence length="767" mass="86063">MARAPRPSKAPNNKNAKKNFTTKVRKEKRHVEAQEIESLEVRIEAGKPDSGSNPLATTTASAANSSGVAPYVGTKLFKELPLSEKTRKGLKEGGFTRMTAIQRASLPHSLCGRDVLGAAKTGSGKTLAFLIPVIEKLYRLRWGSIDGVGAIIISPTRELALQIFEVLRKVGKHHTISGGLLIGGRKDVDMEKDRVLVLDEADRILDMGFSKSLNAIVSQLPRKRQTLLFSATQTRSVQDLARLSLKDPEYLAVHAESAVATPARLQQTAIIVPLEQKLDMLWSFIKTHLNAKILVFLSSCKQVKFVYEAFKKLHPGVPIRCLHGRMKQTQRLLVLYKYTEETHSVLFATDVASRGLDFPSIDWVVQVDIPEDVSSYIHRVGRTARFTAGGRSVTFLMPSELKMLTQLQAAKIPIKVIKANASKLRSISGPLAGLLSKDLDLKYMAQRAFVTYLRSIHLRPDKELFDVSKLPIEDFSASLGLPTAPRIRFLKRVGSMPKNMGTELEKELEERERRINEDDSANDGDEELLQKVASRKSKMQKHHAKLDECVNDEDADILTPVHEKLRSMYEEAGDDDVFLKQKRPVEDGDTEAISLATRVLKKKKLKINVSKPVGQRFVFDEEGKAMPPLAAFANRQGGCDQEDQITVEERFNKLKEEMKHRDKEDKLLLKQRLREKRTREKRKIKSQAEEYGAYGSAASDSESEEDGVVYNDTKKLRKVYFNSDSSDDDMINDKETKRTFKSANIKTGSLSISEQEALALKLLSSRQ</sequence>
<comment type="catalytic activity">
    <reaction evidence="8">
        <text>ATP + H2O = ADP + phosphate + H(+)</text>
        <dbReference type="Rhea" id="RHEA:13065"/>
        <dbReference type="ChEBI" id="CHEBI:15377"/>
        <dbReference type="ChEBI" id="CHEBI:15378"/>
        <dbReference type="ChEBI" id="CHEBI:30616"/>
        <dbReference type="ChEBI" id="CHEBI:43474"/>
        <dbReference type="ChEBI" id="CHEBI:456216"/>
        <dbReference type="EC" id="3.6.4.13"/>
    </reaction>
</comment>
<keyword evidence="14" id="KW-1185">Reference proteome</keyword>
<evidence type="ECO:0000256" key="5">
    <source>
        <dbReference type="ARBA" id="ARBA00022884"/>
    </source>
</evidence>
<dbReference type="EMBL" id="JAHRHJ020000007">
    <property type="protein sequence ID" value="KAH9310051.1"/>
    <property type="molecule type" value="Genomic_DNA"/>
</dbReference>
<dbReference type="InterPro" id="IPR025313">
    <property type="entry name" value="SPB4-like_CTE"/>
</dbReference>
<evidence type="ECO:0000259" key="12">
    <source>
        <dbReference type="PROSITE" id="PS51195"/>
    </source>
</evidence>
<dbReference type="SMART" id="SM00487">
    <property type="entry name" value="DEXDc"/>
    <property type="match status" value="1"/>
</dbReference>
<keyword evidence="1 7" id="KW-0547">Nucleotide-binding</keyword>
<comment type="caution">
    <text evidence="13">The sequence shown here is derived from an EMBL/GenBank/DDBJ whole genome shotgun (WGS) entry which is preliminary data.</text>
</comment>
<organism evidence="13 14">
    <name type="scientific">Taxus chinensis</name>
    <name type="common">Chinese yew</name>
    <name type="synonym">Taxus wallichiana var. chinensis</name>
    <dbReference type="NCBI Taxonomy" id="29808"/>
    <lineage>
        <taxon>Eukaryota</taxon>
        <taxon>Viridiplantae</taxon>
        <taxon>Streptophyta</taxon>
        <taxon>Embryophyta</taxon>
        <taxon>Tracheophyta</taxon>
        <taxon>Spermatophyta</taxon>
        <taxon>Pinopsida</taxon>
        <taxon>Pinidae</taxon>
        <taxon>Conifers II</taxon>
        <taxon>Cupressales</taxon>
        <taxon>Taxaceae</taxon>
        <taxon>Taxus</taxon>
    </lineage>
</organism>
<dbReference type="SMART" id="SM00490">
    <property type="entry name" value="HELICc"/>
    <property type="match status" value="1"/>
</dbReference>
<dbReference type="GO" id="GO:0016787">
    <property type="term" value="F:hydrolase activity"/>
    <property type="evidence" value="ECO:0007669"/>
    <property type="project" value="UniProtKB-KW"/>
</dbReference>
<dbReference type="InterPro" id="IPR011545">
    <property type="entry name" value="DEAD/DEAH_box_helicase_dom"/>
</dbReference>
<feature type="compositionally biased region" description="Low complexity" evidence="9">
    <location>
        <begin position="690"/>
        <end position="700"/>
    </location>
</feature>
<dbReference type="InterPro" id="IPR014001">
    <property type="entry name" value="Helicase_ATP-bd"/>
</dbReference>
<dbReference type="OMA" id="LYRERWC"/>
<dbReference type="SMART" id="SM01178">
    <property type="entry name" value="DUF4217"/>
    <property type="match status" value="1"/>
</dbReference>
<feature type="compositionally biased region" description="Basic residues" evidence="9">
    <location>
        <begin position="676"/>
        <end position="685"/>
    </location>
</feature>
<evidence type="ECO:0000256" key="2">
    <source>
        <dbReference type="ARBA" id="ARBA00022801"/>
    </source>
</evidence>
<evidence type="ECO:0000313" key="14">
    <source>
        <dbReference type="Proteomes" id="UP000824469"/>
    </source>
</evidence>
<dbReference type="Pfam" id="PF00271">
    <property type="entry name" value="Helicase_C"/>
    <property type="match status" value="1"/>
</dbReference>
<dbReference type="GO" id="GO:0003723">
    <property type="term" value="F:RNA binding"/>
    <property type="evidence" value="ECO:0007669"/>
    <property type="project" value="UniProtKB-UniRule"/>
</dbReference>
<evidence type="ECO:0000256" key="3">
    <source>
        <dbReference type="ARBA" id="ARBA00022806"/>
    </source>
</evidence>
<feature type="domain" description="DEAD-box RNA helicase Q" evidence="12">
    <location>
        <begin position="75"/>
        <end position="103"/>
    </location>
</feature>
<dbReference type="Pfam" id="PF00270">
    <property type="entry name" value="DEAD"/>
    <property type="match status" value="2"/>
</dbReference>
<evidence type="ECO:0000256" key="6">
    <source>
        <dbReference type="PROSITE-ProRule" id="PRU00552"/>
    </source>
</evidence>
<keyword evidence="5 8" id="KW-0694">RNA-binding</keyword>
<accession>A0AA38FTM3</accession>
<dbReference type="PROSITE" id="PS51195">
    <property type="entry name" value="Q_MOTIF"/>
    <property type="match status" value="1"/>
</dbReference>
<dbReference type="InterPro" id="IPR027417">
    <property type="entry name" value="P-loop_NTPase"/>
</dbReference>
<dbReference type="EC" id="3.6.4.13" evidence="8"/>
<dbReference type="InterPro" id="IPR001650">
    <property type="entry name" value="Helicase_C-like"/>
</dbReference>
<evidence type="ECO:0000259" key="10">
    <source>
        <dbReference type="PROSITE" id="PS51192"/>
    </source>
</evidence>
<dbReference type="PROSITE" id="PS51192">
    <property type="entry name" value="HELICASE_ATP_BIND_1"/>
    <property type="match status" value="1"/>
</dbReference>
<dbReference type="InterPro" id="IPR000629">
    <property type="entry name" value="RNA-helicase_DEAD-box_CS"/>
</dbReference>
<dbReference type="GO" id="GO:0003724">
    <property type="term" value="F:RNA helicase activity"/>
    <property type="evidence" value="ECO:0007669"/>
    <property type="project" value="UniProtKB-EC"/>
</dbReference>
<dbReference type="PROSITE" id="PS00039">
    <property type="entry name" value="DEAD_ATP_HELICASE"/>
    <property type="match status" value="1"/>
</dbReference>
<proteinExistence type="inferred from homology"/>
<dbReference type="Proteomes" id="UP000824469">
    <property type="component" value="Unassembled WGS sequence"/>
</dbReference>
<comment type="similarity">
    <text evidence="7">Belongs to the DEAD box helicase family.</text>
</comment>
<gene>
    <name evidence="13" type="ORF">KI387_037962</name>
</gene>
<feature type="domain" description="Helicase ATP-binding" evidence="10">
    <location>
        <begin position="106"/>
        <end position="251"/>
    </location>
</feature>
<evidence type="ECO:0000259" key="11">
    <source>
        <dbReference type="PROSITE" id="PS51194"/>
    </source>
</evidence>
<reference evidence="13 14" key="1">
    <citation type="journal article" date="2021" name="Nat. Plants">
        <title>The Taxus genome provides insights into paclitaxel biosynthesis.</title>
        <authorList>
            <person name="Xiong X."/>
            <person name="Gou J."/>
            <person name="Liao Q."/>
            <person name="Li Y."/>
            <person name="Zhou Q."/>
            <person name="Bi G."/>
            <person name="Li C."/>
            <person name="Du R."/>
            <person name="Wang X."/>
            <person name="Sun T."/>
            <person name="Guo L."/>
            <person name="Liang H."/>
            <person name="Lu P."/>
            <person name="Wu Y."/>
            <person name="Zhang Z."/>
            <person name="Ro D.K."/>
            <person name="Shang Y."/>
            <person name="Huang S."/>
            <person name="Yan J."/>
        </authorList>
    </citation>
    <scope>NUCLEOTIDE SEQUENCE [LARGE SCALE GENOMIC DNA]</scope>
    <source>
        <strain evidence="13">Ta-2019</strain>
    </source>
</reference>
<evidence type="ECO:0000256" key="4">
    <source>
        <dbReference type="ARBA" id="ARBA00022840"/>
    </source>
</evidence>
<feature type="region of interest" description="Disordered" evidence="9">
    <location>
        <begin position="1"/>
        <end position="28"/>
    </location>
</feature>
<dbReference type="Gene3D" id="3.40.50.300">
    <property type="entry name" value="P-loop containing nucleotide triphosphate hydrolases"/>
    <property type="match status" value="3"/>
</dbReference>
<evidence type="ECO:0000256" key="9">
    <source>
        <dbReference type="SAM" id="MobiDB-lite"/>
    </source>
</evidence>
<dbReference type="PANTHER" id="PTHR24031">
    <property type="entry name" value="RNA HELICASE"/>
    <property type="match status" value="1"/>
</dbReference>
<comment type="domain">
    <text evidence="8">The Q motif is unique to and characteristic of the DEAD box family of RNA helicases and controls ATP binding and hydrolysis.</text>
</comment>
<name>A0AA38FTM3_TAXCH</name>
<evidence type="ECO:0000313" key="13">
    <source>
        <dbReference type="EMBL" id="KAH9310051.1"/>
    </source>
</evidence>
<dbReference type="GO" id="GO:0005524">
    <property type="term" value="F:ATP binding"/>
    <property type="evidence" value="ECO:0007669"/>
    <property type="project" value="UniProtKB-UniRule"/>
</dbReference>
<keyword evidence="4 7" id="KW-0067">ATP-binding</keyword>